<comment type="caution">
    <text evidence="4">The sequence shown here is derived from an EMBL/GenBank/DDBJ whole genome shotgun (WGS) entry which is preliminary data.</text>
</comment>
<evidence type="ECO:0000259" key="3">
    <source>
        <dbReference type="Pfam" id="PF12680"/>
    </source>
</evidence>
<dbReference type="SUPFAM" id="SSF55331">
    <property type="entry name" value="Tautomerase/MIF"/>
    <property type="match status" value="1"/>
</dbReference>
<dbReference type="RefSeq" id="WP_099303426.1">
    <property type="nucleotide sequence ID" value="NZ_PDVP01000001.1"/>
</dbReference>
<keyword evidence="5" id="KW-1185">Reference proteome</keyword>
<sequence>MPVVRTTLIEGYDDETRQRLAQRLTDAVRATIAAPLDGITVVLEEVKPTSYMRGGQSRTPGKPALSGTALVREFLAAMEARNLNRARGFLADSFTMTFPGGARFTRLEDLVEWGRSRYRFVRKTYDTFDEAFDAKGAVVYCFGTLAGEWPDGTPFEGIRFIDRFSIADGKLADQKVWNDLAETRAAG</sequence>
<dbReference type="Pfam" id="PF01361">
    <property type="entry name" value="Tautomerase"/>
    <property type="match status" value="1"/>
</dbReference>
<reference evidence="4 5" key="1">
    <citation type="submission" date="2017-10" db="EMBL/GenBank/DDBJ databases">
        <title>Sedimentibacterium mangrovi gen. nov., sp. nov., a novel member of family Phyllobacteriacea isolated from mangrove sediment.</title>
        <authorList>
            <person name="Liao H."/>
            <person name="Tian Y."/>
        </authorList>
    </citation>
    <scope>NUCLEOTIDE SEQUENCE [LARGE SCALE GENOMIC DNA]</scope>
    <source>
        <strain evidence="4 5">X9-2-2</strain>
    </source>
</reference>
<dbReference type="Pfam" id="PF12680">
    <property type="entry name" value="SnoaL_2"/>
    <property type="match status" value="1"/>
</dbReference>
<protein>
    <submittedName>
        <fullName evidence="4">Tautomerase</fullName>
    </submittedName>
</protein>
<feature type="domain" description="4-oxalocrotonate tautomerase-like" evidence="2">
    <location>
        <begin position="2"/>
        <end position="57"/>
    </location>
</feature>
<evidence type="ECO:0000313" key="4">
    <source>
        <dbReference type="EMBL" id="PHP68901.1"/>
    </source>
</evidence>
<dbReference type="OrthoDB" id="8635217at2"/>
<gene>
    <name evidence="4" type="ORF">CSC94_02620</name>
</gene>
<evidence type="ECO:0000313" key="5">
    <source>
        <dbReference type="Proteomes" id="UP000221168"/>
    </source>
</evidence>
<dbReference type="Gene3D" id="3.30.429.10">
    <property type="entry name" value="Macrophage Migration Inhibitory Factor"/>
    <property type="match status" value="1"/>
</dbReference>
<proteinExistence type="predicted"/>
<dbReference type="AlphaFoldDB" id="A0A2G1QTU9"/>
<dbReference type="Proteomes" id="UP000221168">
    <property type="component" value="Unassembled WGS sequence"/>
</dbReference>
<dbReference type="EMBL" id="PDVP01000001">
    <property type="protein sequence ID" value="PHP68901.1"/>
    <property type="molecule type" value="Genomic_DNA"/>
</dbReference>
<dbReference type="InterPro" id="IPR032710">
    <property type="entry name" value="NTF2-like_dom_sf"/>
</dbReference>
<feature type="domain" description="SnoaL-like" evidence="3">
    <location>
        <begin position="71"/>
        <end position="173"/>
    </location>
</feature>
<dbReference type="Gene3D" id="3.10.450.50">
    <property type="match status" value="1"/>
</dbReference>
<dbReference type="InterPro" id="IPR037401">
    <property type="entry name" value="SnoaL-like"/>
</dbReference>
<evidence type="ECO:0000259" key="2">
    <source>
        <dbReference type="Pfam" id="PF01361"/>
    </source>
</evidence>
<accession>A0A2G1QTU9</accession>
<evidence type="ECO:0000256" key="1">
    <source>
        <dbReference type="ARBA" id="ARBA00023235"/>
    </source>
</evidence>
<name>A0A2G1QTU9_9HYPH</name>
<dbReference type="InterPro" id="IPR014347">
    <property type="entry name" value="Tautomerase/MIF_sf"/>
</dbReference>
<organism evidence="4 5">
    <name type="scientific">Zhengella mangrovi</name>
    <dbReference type="NCBI Taxonomy" id="1982044"/>
    <lineage>
        <taxon>Bacteria</taxon>
        <taxon>Pseudomonadati</taxon>
        <taxon>Pseudomonadota</taxon>
        <taxon>Alphaproteobacteria</taxon>
        <taxon>Hyphomicrobiales</taxon>
        <taxon>Notoacmeibacteraceae</taxon>
        <taxon>Zhengella</taxon>
    </lineage>
</organism>
<dbReference type="GO" id="GO:0016853">
    <property type="term" value="F:isomerase activity"/>
    <property type="evidence" value="ECO:0007669"/>
    <property type="project" value="UniProtKB-KW"/>
</dbReference>
<keyword evidence="1" id="KW-0413">Isomerase</keyword>
<dbReference type="SUPFAM" id="SSF54427">
    <property type="entry name" value="NTF2-like"/>
    <property type="match status" value="1"/>
</dbReference>
<dbReference type="InterPro" id="IPR004370">
    <property type="entry name" value="4-OT-like_dom"/>
</dbReference>